<keyword evidence="3" id="KW-1185">Reference proteome</keyword>
<feature type="compositionally biased region" description="Low complexity" evidence="1">
    <location>
        <begin position="7"/>
        <end position="21"/>
    </location>
</feature>
<feature type="compositionally biased region" description="Pro residues" evidence="1">
    <location>
        <begin position="109"/>
        <end position="130"/>
    </location>
</feature>
<evidence type="ECO:0000313" key="3">
    <source>
        <dbReference type="Proteomes" id="UP000186583"/>
    </source>
</evidence>
<dbReference type="AlphaFoldDB" id="A0A1Q8RUI1"/>
<dbReference type="Proteomes" id="UP000186583">
    <property type="component" value="Unassembled WGS sequence"/>
</dbReference>
<evidence type="ECO:0000256" key="1">
    <source>
        <dbReference type="SAM" id="MobiDB-lite"/>
    </source>
</evidence>
<dbReference type="OrthoDB" id="4844889at2759"/>
<evidence type="ECO:0000313" key="2">
    <source>
        <dbReference type="EMBL" id="OLN88053.1"/>
    </source>
</evidence>
<protein>
    <submittedName>
        <fullName evidence="2">Uncharacterized protein</fullName>
    </submittedName>
</protein>
<sequence>MERPAVQLQDLQELQRQLQRDGVIQESDTMPPGGGGGGERGLRDFNYNGRVRNSERSSGVLGRHQPPHESSYSIYSNYSSWSSSEDGNGDVSRPRSRSRSRDRGGQERMPPPPMPPPLPPPAKSLPPPLTEQPRRQPGMEAARSTPGTADTAATAVADAEDDRDVRDVRAPPPTYAPDHDMYNRVRFVDQELRRESSSRGRPAPQIEMAQIAGHNARAMWVFACCAFFWYRCLMDEDF</sequence>
<proteinExistence type="predicted"/>
<dbReference type="EMBL" id="MPGH01000088">
    <property type="protein sequence ID" value="OLN88053.1"/>
    <property type="molecule type" value="Genomic_DNA"/>
</dbReference>
<feature type="region of interest" description="Disordered" evidence="1">
    <location>
        <begin position="1"/>
        <end position="180"/>
    </location>
</feature>
<organism evidence="2 3">
    <name type="scientific">Colletotrichum chlorophyti</name>
    <dbReference type="NCBI Taxonomy" id="708187"/>
    <lineage>
        <taxon>Eukaryota</taxon>
        <taxon>Fungi</taxon>
        <taxon>Dikarya</taxon>
        <taxon>Ascomycota</taxon>
        <taxon>Pezizomycotina</taxon>
        <taxon>Sordariomycetes</taxon>
        <taxon>Hypocreomycetidae</taxon>
        <taxon>Glomerellales</taxon>
        <taxon>Glomerellaceae</taxon>
        <taxon>Colletotrichum</taxon>
    </lineage>
</organism>
<reference evidence="2 3" key="1">
    <citation type="submission" date="2016-11" db="EMBL/GenBank/DDBJ databases">
        <title>Draft Genome Assembly of Colletotrichum chlorophyti a pathogen of herbaceous plants.</title>
        <authorList>
            <person name="Gan P."/>
            <person name="Narusaka M."/>
            <person name="Tsushima A."/>
            <person name="Narusaka Y."/>
            <person name="Takano Y."/>
            <person name="Shirasu K."/>
        </authorList>
    </citation>
    <scope>NUCLEOTIDE SEQUENCE [LARGE SCALE GENOMIC DNA]</scope>
    <source>
        <strain evidence="2 3">NTL11</strain>
    </source>
</reference>
<comment type="caution">
    <text evidence="2">The sequence shown here is derived from an EMBL/GenBank/DDBJ whole genome shotgun (WGS) entry which is preliminary data.</text>
</comment>
<name>A0A1Q8RUI1_9PEZI</name>
<feature type="compositionally biased region" description="Low complexity" evidence="1">
    <location>
        <begin position="70"/>
        <end position="84"/>
    </location>
</feature>
<gene>
    <name evidence="2" type="ORF">CCHL11_00459</name>
</gene>
<accession>A0A1Q8RUI1</accession>
<feature type="compositionally biased region" description="Low complexity" evidence="1">
    <location>
        <begin position="148"/>
        <end position="157"/>
    </location>
</feature>